<dbReference type="CDD" id="cd05227">
    <property type="entry name" value="AR_SDR_e"/>
    <property type="match status" value="1"/>
</dbReference>
<proteinExistence type="predicted"/>
<evidence type="ECO:0000313" key="2">
    <source>
        <dbReference type="EMBL" id="MBB4120151.1"/>
    </source>
</evidence>
<dbReference type="GO" id="GO:0045552">
    <property type="term" value="F:dihydroflavanol 4-reductase activity"/>
    <property type="evidence" value="ECO:0007669"/>
    <property type="project" value="UniProtKB-EC"/>
</dbReference>
<name>A0A7W6KFA8_9HYPH</name>
<dbReference type="Pfam" id="PF01370">
    <property type="entry name" value="Epimerase"/>
    <property type="match status" value="1"/>
</dbReference>
<dbReference type="FunFam" id="3.40.50.720:FF:000336">
    <property type="entry name" value="Aldehyde reductase"/>
    <property type="match status" value="1"/>
</dbReference>
<protein>
    <submittedName>
        <fullName evidence="2">Dihydroflavonol-4-reductase</fullName>
        <ecNumber evidence="2">1.1.1.219</ecNumber>
    </submittedName>
</protein>
<dbReference type="Proteomes" id="UP000530571">
    <property type="component" value="Unassembled WGS sequence"/>
</dbReference>
<organism evidence="2 3">
    <name type="scientific">Martelella radicis</name>
    <dbReference type="NCBI Taxonomy" id="1397476"/>
    <lineage>
        <taxon>Bacteria</taxon>
        <taxon>Pseudomonadati</taxon>
        <taxon>Pseudomonadota</taxon>
        <taxon>Alphaproteobacteria</taxon>
        <taxon>Hyphomicrobiales</taxon>
        <taxon>Aurantimonadaceae</taxon>
        <taxon>Martelella</taxon>
    </lineage>
</organism>
<keyword evidence="3" id="KW-1185">Reference proteome</keyword>
<keyword evidence="2" id="KW-0560">Oxidoreductase</keyword>
<dbReference type="InterPro" id="IPR051783">
    <property type="entry name" value="NAD(P)-dependent_oxidoreduct"/>
</dbReference>
<dbReference type="Gene3D" id="3.40.50.720">
    <property type="entry name" value="NAD(P)-binding Rossmann-like Domain"/>
    <property type="match status" value="1"/>
</dbReference>
<evidence type="ECO:0000259" key="1">
    <source>
        <dbReference type="Pfam" id="PF01370"/>
    </source>
</evidence>
<dbReference type="EC" id="1.1.1.219" evidence="2"/>
<accession>A0A7W6KFA8</accession>
<dbReference type="InterPro" id="IPR001509">
    <property type="entry name" value="Epimerase_deHydtase"/>
</dbReference>
<dbReference type="GO" id="GO:0004029">
    <property type="term" value="F:aldehyde dehydrogenase (NAD+) activity"/>
    <property type="evidence" value="ECO:0007669"/>
    <property type="project" value="TreeGrafter"/>
</dbReference>
<gene>
    <name evidence="2" type="ORF">GGR30_000046</name>
</gene>
<dbReference type="InterPro" id="IPR036291">
    <property type="entry name" value="NAD(P)-bd_dom_sf"/>
</dbReference>
<evidence type="ECO:0000313" key="3">
    <source>
        <dbReference type="Proteomes" id="UP000530571"/>
    </source>
</evidence>
<feature type="domain" description="NAD-dependent epimerase/dehydratase" evidence="1">
    <location>
        <begin position="43"/>
        <end position="280"/>
    </location>
</feature>
<reference evidence="2 3" key="1">
    <citation type="submission" date="2020-08" db="EMBL/GenBank/DDBJ databases">
        <title>Genomic Encyclopedia of Type Strains, Phase IV (KMG-IV): sequencing the most valuable type-strain genomes for metagenomic binning, comparative biology and taxonomic classification.</title>
        <authorList>
            <person name="Goeker M."/>
        </authorList>
    </citation>
    <scope>NUCLEOTIDE SEQUENCE [LARGE SCALE GENOMIC DNA]</scope>
    <source>
        <strain evidence="2 3">DSM 28101</strain>
    </source>
</reference>
<dbReference type="SUPFAM" id="SSF51735">
    <property type="entry name" value="NAD(P)-binding Rossmann-fold domains"/>
    <property type="match status" value="1"/>
</dbReference>
<dbReference type="EMBL" id="JACIDZ010000001">
    <property type="protein sequence ID" value="MBB4120151.1"/>
    <property type="molecule type" value="Genomic_DNA"/>
</dbReference>
<dbReference type="AlphaFoldDB" id="A0A7W6KFA8"/>
<sequence length="377" mass="41046">MRPELEAAGHDTTSLPVGDQTLRSGLLRGRIRSQWRRNQMSKVLVTGGTGFLGAHILVQLLNEGHDARATIRNMDKKDKLLKMLQAGGARSEALQLFEADLEDDNGWADAMADCDYVLHVASPFPAGSPDDEGALIRPARDGTIRVLQAARAAGVKRVVMTSSFAAIGYGHPSRREAFTETDWSNLDAPDVSAYIKSKILAERAAWKFTELEGKAAELSVINPTGIFGPVLGPDYASSISLIDAMLEGRMPFAPRIFFGVVDVRDVAALHLLAMNAPEAAGRRFIAASGEPVSMIAVAQILRSYLGPEAAKAPRRQLPDWVFKAMARFSPSLRELTPQLGKFRRASNTKAREMLGWSPRSAEETILATARSLLELRS</sequence>
<dbReference type="PANTHER" id="PTHR48079">
    <property type="entry name" value="PROTEIN YEEZ"/>
    <property type="match status" value="1"/>
</dbReference>
<dbReference type="PANTHER" id="PTHR48079:SF6">
    <property type="entry name" value="NAD(P)-BINDING DOMAIN-CONTAINING PROTEIN-RELATED"/>
    <property type="match status" value="1"/>
</dbReference>
<dbReference type="GO" id="GO:0005737">
    <property type="term" value="C:cytoplasm"/>
    <property type="evidence" value="ECO:0007669"/>
    <property type="project" value="TreeGrafter"/>
</dbReference>
<comment type="caution">
    <text evidence="2">The sequence shown here is derived from an EMBL/GenBank/DDBJ whole genome shotgun (WGS) entry which is preliminary data.</text>
</comment>